<dbReference type="PRINTS" id="PR00598">
    <property type="entry name" value="HTHMARR"/>
</dbReference>
<dbReference type="PANTHER" id="PTHR33164:SF43">
    <property type="entry name" value="HTH-TYPE TRANSCRIPTIONAL REPRESSOR YETL"/>
    <property type="match status" value="1"/>
</dbReference>
<dbReference type="InterPro" id="IPR036390">
    <property type="entry name" value="WH_DNA-bd_sf"/>
</dbReference>
<gene>
    <name evidence="2" type="ORF">Ctaglu_13200</name>
</gene>
<name>A0A401UJH1_9CLOT</name>
<sequence>MEELNKDNQLKDNVEVARLFLQVLGLFKHKVIKIFEDTGVTGLQAMTMGIIHKEKRMKMTELSRKLTLSNSTVSGIVDRLEKQGIVERERSCEDRRVVYVKISPKFNETHEDIHKLIQENTVNIMKKGTPEEINGIVDSLTTLKRLLGEQDK</sequence>
<dbReference type="GO" id="GO:0003700">
    <property type="term" value="F:DNA-binding transcription factor activity"/>
    <property type="evidence" value="ECO:0007669"/>
    <property type="project" value="InterPro"/>
</dbReference>
<dbReference type="GO" id="GO:0006950">
    <property type="term" value="P:response to stress"/>
    <property type="evidence" value="ECO:0007669"/>
    <property type="project" value="TreeGrafter"/>
</dbReference>
<dbReference type="EMBL" id="BHYK01000006">
    <property type="protein sequence ID" value="GCD09697.1"/>
    <property type="molecule type" value="Genomic_DNA"/>
</dbReference>
<evidence type="ECO:0000313" key="2">
    <source>
        <dbReference type="EMBL" id="GCD09697.1"/>
    </source>
</evidence>
<keyword evidence="3" id="KW-1185">Reference proteome</keyword>
<feature type="domain" description="HTH marR-type" evidence="1">
    <location>
        <begin position="13"/>
        <end position="145"/>
    </location>
</feature>
<organism evidence="2 3">
    <name type="scientific">Clostridium tagluense</name>
    <dbReference type="NCBI Taxonomy" id="360422"/>
    <lineage>
        <taxon>Bacteria</taxon>
        <taxon>Bacillati</taxon>
        <taxon>Bacillota</taxon>
        <taxon>Clostridia</taxon>
        <taxon>Eubacteriales</taxon>
        <taxon>Clostridiaceae</taxon>
        <taxon>Clostridium</taxon>
    </lineage>
</organism>
<comment type="caution">
    <text evidence="2">The sequence shown here is derived from an EMBL/GenBank/DDBJ whole genome shotgun (WGS) entry which is preliminary data.</text>
</comment>
<protein>
    <recommendedName>
        <fullName evidence="1">HTH marR-type domain-containing protein</fullName>
    </recommendedName>
</protein>
<dbReference type="OrthoDB" id="49580at2"/>
<evidence type="ECO:0000313" key="3">
    <source>
        <dbReference type="Proteomes" id="UP000287872"/>
    </source>
</evidence>
<dbReference type="InterPro" id="IPR000835">
    <property type="entry name" value="HTH_MarR-typ"/>
</dbReference>
<dbReference type="InterPro" id="IPR039422">
    <property type="entry name" value="MarR/SlyA-like"/>
</dbReference>
<dbReference type="Gene3D" id="1.10.10.10">
    <property type="entry name" value="Winged helix-like DNA-binding domain superfamily/Winged helix DNA-binding domain"/>
    <property type="match status" value="1"/>
</dbReference>
<dbReference type="InterPro" id="IPR011991">
    <property type="entry name" value="ArsR-like_HTH"/>
</dbReference>
<dbReference type="CDD" id="cd00090">
    <property type="entry name" value="HTH_ARSR"/>
    <property type="match status" value="1"/>
</dbReference>
<dbReference type="RefSeq" id="WP_124999366.1">
    <property type="nucleotide sequence ID" value="NZ_BHYK01000006.1"/>
</dbReference>
<dbReference type="PROSITE" id="PS50995">
    <property type="entry name" value="HTH_MARR_2"/>
    <property type="match status" value="1"/>
</dbReference>
<reference evidence="2 3" key="1">
    <citation type="submission" date="2018-11" db="EMBL/GenBank/DDBJ databases">
        <title>Genome sequencing and assembly of Clostridium tagluense strain A121.</title>
        <authorList>
            <person name="Murakami T."/>
            <person name="Segawa T."/>
            <person name="Shcherbakova V.A."/>
            <person name="Mori H."/>
            <person name="Yoshimura Y."/>
        </authorList>
    </citation>
    <scope>NUCLEOTIDE SEQUENCE [LARGE SCALE GENOMIC DNA]</scope>
    <source>
        <strain evidence="2 3">A121</strain>
    </source>
</reference>
<dbReference type="Pfam" id="PF01047">
    <property type="entry name" value="MarR"/>
    <property type="match status" value="1"/>
</dbReference>
<dbReference type="SMART" id="SM00347">
    <property type="entry name" value="HTH_MARR"/>
    <property type="match status" value="1"/>
</dbReference>
<evidence type="ECO:0000259" key="1">
    <source>
        <dbReference type="PROSITE" id="PS50995"/>
    </source>
</evidence>
<accession>A0A401UJH1</accession>
<dbReference type="SUPFAM" id="SSF46785">
    <property type="entry name" value="Winged helix' DNA-binding domain"/>
    <property type="match status" value="1"/>
</dbReference>
<dbReference type="AlphaFoldDB" id="A0A401UJH1"/>
<dbReference type="Proteomes" id="UP000287872">
    <property type="component" value="Unassembled WGS sequence"/>
</dbReference>
<dbReference type="PANTHER" id="PTHR33164">
    <property type="entry name" value="TRANSCRIPTIONAL REGULATOR, MARR FAMILY"/>
    <property type="match status" value="1"/>
</dbReference>
<proteinExistence type="predicted"/>
<dbReference type="InterPro" id="IPR036388">
    <property type="entry name" value="WH-like_DNA-bd_sf"/>
</dbReference>